<name>A0A7D4HSK8_9BURK</name>
<reference evidence="1 2" key="1">
    <citation type="submission" date="2020-05" db="EMBL/GenBank/DDBJ databases">
        <title>FDA dAtabase for Regulatory Grade micrObial Sequences (FDA-ARGOS): Supporting development and validation of Infectious Disease Dx tests.</title>
        <authorList>
            <person name="Sproer C."/>
            <person name="Gronow S."/>
            <person name="Severitt S."/>
            <person name="Schroder I."/>
            <person name="Tallon L."/>
            <person name="Sadzewicz L."/>
            <person name="Zhao X."/>
            <person name="Vavikolanu K."/>
            <person name="Mehta A."/>
            <person name="Aluvathingal J."/>
            <person name="Nadendla S."/>
            <person name="Myers T."/>
            <person name="Yan Y."/>
            <person name="Sichtig H."/>
        </authorList>
    </citation>
    <scope>NUCLEOTIDE SEQUENCE [LARGE SCALE GENOMIC DNA]</scope>
    <source>
        <strain evidence="1 2">FDAARGOS_790</strain>
    </source>
</reference>
<dbReference type="KEGG" id="apes:FOC84_10635"/>
<proteinExistence type="predicted"/>
<evidence type="ECO:0000313" key="1">
    <source>
        <dbReference type="EMBL" id="QKH35373.1"/>
    </source>
</evidence>
<dbReference type="EMBL" id="CP053985">
    <property type="protein sequence ID" value="QKH35373.1"/>
    <property type="molecule type" value="Genomic_DNA"/>
</dbReference>
<sequence>MLTVIETDEFSAWSAKVWSDSEREAFVDWIAANPEAGDVIPGSGGCRKVRWSRAGMGKRGGARVIYYLRLASGEVVLLIVYAKAKFDNLPASFLAKLKECFDA</sequence>
<dbReference type="InterPro" id="IPR009387">
    <property type="entry name" value="HigB-2"/>
</dbReference>
<dbReference type="RefSeq" id="WP_173144389.1">
    <property type="nucleotide sequence ID" value="NZ_CP053985.1"/>
</dbReference>
<protein>
    <submittedName>
        <fullName evidence="1">Transcriptional regulator</fullName>
    </submittedName>
</protein>
<dbReference type="Proteomes" id="UP000500970">
    <property type="component" value="Chromosome"/>
</dbReference>
<dbReference type="AlphaFoldDB" id="A0A7D4HSK8"/>
<accession>A0A7D4HSK8</accession>
<organism evidence="1 2">
    <name type="scientific">Achromobacter pestifer</name>
    <dbReference type="NCBI Taxonomy" id="1353889"/>
    <lineage>
        <taxon>Bacteria</taxon>
        <taxon>Pseudomonadati</taxon>
        <taxon>Pseudomonadota</taxon>
        <taxon>Betaproteobacteria</taxon>
        <taxon>Burkholderiales</taxon>
        <taxon>Alcaligenaceae</taxon>
        <taxon>Achromobacter</taxon>
    </lineage>
</organism>
<evidence type="ECO:0000313" key="2">
    <source>
        <dbReference type="Proteomes" id="UP000500970"/>
    </source>
</evidence>
<dbReference type="PIRSF" id="PIRSF039032">
    <property type="entry name" value="HigB-2"/>
    <property type="match status" value="1"/>
</dbReference>
<gene>
    <name evidence="1" type="ORF">FOC84_10635</name>
</gene>
<keyword evidence="2" id="KW-1185">Reference proteome</keyword>